<evidence type="ECO:0000313" key="2">
    <source>
        <dbReference type="Proteomes" id="UP000027982"/>
    </source>
</evidence>
<protein>
    <submittedName>
        <fullName evidence="1">Uncharacterized protein</fullName>
    </submittedName>
</protein>
<dbReference type="KEGG" id="fgi:OP10G_4390"/>
<organism evidence="1 2">
    <name type="scientific">Fimbriimonas ginsengisoli Gsoil 348</name>
    <dbReference type="NCBI Taxonomy" id="661478"/>
    <lineage>
        <taxon>Bacteria</taxon>
        <taxon>Bacillati</taxon>
        <taxon>Armatimonadota</taxon>
        <taxon>Fimbriimonadia</taxon>
        <taxon>Fimbriimonadales</taxon>
        <taxon>Fimbriimonadaceae</taxon>
        <taxon>Fimbriimonas</taxon>
    </lineage>
</organism>
<dbReference type="Proteomes" id="UP000027982">
    <property type="component" value="Chromosome"/>
</dbReference>
<accession>A0A068NW48</accession>
<dbReference type="EMBL" id="CP007139">
    <property type="protein sequence ID" value="AIE87758.1"/>
    <property type="molecule type" value="Genomic_DNA"/>
</dbReference>
<dbReference type="HOGENOM" id="CLU_3328163_0_0_0"/>
<reference evidence="1 2" key="1">
    <citation type="journal article" date="2014" name="PLoS ONE">
        <title>The first complete genome sequence of the class fimbriimonadia in the phylum armatimonadetes.</title>
        <authorList>
            <person name="Hu Z.Y."/>
            <person name="Wang Y.Z."/>
            <person name="Im W.T."/>
            <person name="Wang S.Y."/>
            <person name="Zhao G.P."/>
            <person name="Zheng H.J."/>
            <person name="Quan Z.X."/>
        </authorList>
    </citation>
    <scope>NUCLEOTIDE SEQUENCE [LARGE SCALE GENOMIC DNA]</scope>
    <source>
        <strain evidence="1">Gsoil 348</strain>
    </source>
</reference>
<dbReference type="AlphaFoldDB" id="A0A068NW48"/>
<evidence type="ECO:0000313" key="1">
    <source>
        <dbReference type="EMBL" id="AIE87758.1"/>
    </source>
</evidence>
<sequence length="38" mass="4250">MAAIGDTRIVLLREKWAIPAHLEADNYDPGPSFLKARL</sequence>
<name>A0A068NW48_FIMGI</name>
<keyword evidence="2" id="KW-1185">Reference proteome</keyword>
<dbReference type="STRING" id="661478.OP10G_4390"/>
<proteinExistence type="predicted"/>
<gene>
    <name evidence="1" type="ORF">OP10G_4390</name>
</gene>